<feature type="non-terminal residue" evidence="1">
    <location>
        <position position="1"/>
    </location>
</feature>
<reference evidence="1" key="1">
    <citation type="journal article" date="2014" name="Front. Microbiol.">
        <title>High frequency of phylogenetically diverse reductive dehalogenase-homologous genes in deep subseafloor sedimentary metagenomes.</title>
        <authorList>
            <person name="Kawai M."/>
            <person name="Futagami T."/>
            <person name="Toyoda A."/>
            <person name="Takaki Y."/>
            <person name="Nishi S."/>
            <person name="Hori S."/>
            <person name="Arai W."/>
            <person name="Tsubouchi T."/>
            <person name="Morono Y."/>
            <person name="Uchiyama I."/>
            <person name="Ito T."/>
            <person name="Fujiyama A."/>
            <person name="Inagaki F."/>
            <person name="Takami H."/>
        </authorList>
    </citation>
    <scope>NUCLEOTIDE SEQUENCE</scope>
    <source>
        <strain evidence="1">Expedition CK06-06</strain>
    </source>
</reference>
<accession>X1SPW2</accession>
<comment type="caution">
    <text evidence="1">The sequence shown here is derived from an EMBL/GenBank/DDBJ whole genome shotgun (WGS) entry which is preliminary data.</text>
</comment>
<protein>
    <submittedName>
        <fullName evidence="1">Uncharacterized protein</fullName>
    </submittedName>
</protein>
<gene>
    <name evidence="1" type="ORF">S12H4_40694</name>
</gene>
<evidence type="ECO:0000313" key="1">
    <source>
        <dbReference type="EMBL" id="GAI95102.1"/>
    </source>
</evidence>
<proteinExistence type="predicted"/>
<organism evidence="1">
    <name type="scientific">marine sediment metagenome</name>
    <dbReference type="NCBI Taxonomy" id="412755"/>
    <lineage>
        <taxon>unclassified sequences</taxon>
        <taxon>metagenomes</taxon>
        <taxon>ecological metagenomes</taxon>
    </lineage>
</organism>
<dbReference type="EMBL" id="BARW01024717">
    <property type="protein sequence ID" value="GAI95102.1"/>
    <property type="molecule type" value="Genomic_DNA"/>
</dbReference>
<dbReference type="AlphaFoldDB" id="X1SPW2"/>
<sequence>TVPQIVYGDTPLEVRGWIAAEDANLPAWIWSILNPPTP</sequence>
<name>X1SPW2_9ZZZZ</name>